<dbReference type="SUPFAM" id="SSF50729">
    <property type="entry name" value="PH domain-like"/>
    <property type="match status" value="1"/>
</dbReference>
<dbReference type="PANTHER" id="PTHR31606:SF1">
    <property type="entry name" value="WW DOMAIN BINDING PROTEIN 2, ISOFORM E"/>
    <property type="match status" value="1"/>
</dbReference>
<feature type="compositionally biased region" description="Low complexity" evidence="1">
    <location>
        <begin position="150"/>
        <end position="171"/>
    </location>
</feature>
<feature type="region of interest" description="Disordered" evidence="1">
    <location>
        <begin position="150"/>
        <end position="217"/>
    </location>
</feature>
<keyword evidence="3" id="KW-1185">Reference proteome</keyword>
<organism evidence="2 3">
    <name type="scientific">Apatococcus lobatus</name>
    <dbReference type="NCBI Taxonomy" id="904363"/>
    <lineage>
        <taxon>Eukaryota</taxon>
        <taxon>Viridiplantae</taxon>
        <taxon>Chlorophyta</taxon>
        <taxon>core chlorophytes</taxon>
        <taxon>Trebouxiophyceae</taxon>
        <taxon>Chlorellales</taxon>
        <taxon>Chlorellaceae</taxon>
        <taxon>Apatococcus</taxon>
    </lineage>
</organism>
<proteinExistence type="predicted"/>
<accession>A0AAW1R3A7</accession>
<dbReference type="GO" id="GO:0005634">
    <property type="term" value="C:nucleus"/>
    <property type="evidence" value="ECO:0007669"/>
    <property type="project" value="TreeGrafter"/>
</dbReference>
<evidence type="ECO:0000256" key="1">
    <source>
        <dbReference type="SAM" id="MobiDB-lite"/>
    </source>
</evidence>
<reference evidence="2 3" key="1">
    <citation type="journal article" date="2024" name="Nat. Commun.">
        <title>Phylogenomics reveals the evolutionary origins of lichenization in chlorophyte algae.</title>
        <authorList>
            <person name="Puginier C."/>
            <person name="Libourel C."/>
            <person name="Otte J."/>
            <person name="Skaloud P."/>
            <person name="Haon M."/>
            <person name="Grisel S."/>
            <person name="Petersen M."/>
            <person name="Berrin J.G."/>
            <person name="Delaux P.M."/>
            <person name="Dal Grande F."/>
            <person name="Keller J."/>
        </authorList>
    </citation>
    <scope>NUCLEOTIDE SEQUENCE [LARGE SCALE GENOMIC DNA]</scope>
    <source>
        <strain evidence="2 3">SAG 2145</strain>
    </source>
</reference>
<sequence length="217" mass="23681">MAANPALIQNDSVHPVPAPFPQEVIALSRGCIDISLDNLRTRSGKWATRGTVFLTNLRLVFVANKADPVSGLAAFDLPLPFIKADKFNQPIFGCNNLSGQCWPLAADGGPNGNHPPHNFILYFKEGGVGTFLPLYFRFLQYHRALQGRQQSGAQSASRPAPSAPALSLSQAFVDPNDPSQLFLASPVKDEQRLTEQPKYAADYGKAEAQYQDMNSRP</sequence>
<dbReference type="GO" id="GO:0031490">
    <property type="term" value="F:chromatin DNA binding"/>
    <property type="evidence" value="ECO:0007669"/>
    <property type="project" value="TreeGrafter"/>
</dbReference>
<comment type="caution">
    <text evidence="2">The sequence shown here is derived from an EMBL/GenBank/DDBJ whole genome shotgun (WGS) entry which is preliminary data.</text>
</comment>
<dbReference type="PANTHER" id="PTHR31606">
    <property type="entry name" value="WW DOMAIN BINDING PROTEIN 2, ISOFORM E"/>
    <property type="match status" value="1"/>
</dbReference>
<dbReference type="GO" id="GO:0003713">
    <property type="term" value="F:transcription coactivator activity"/>
    <property type="evidence" value="ECO:0007669"/>
    <property type="project" value="InterPro"/>
</dbReference>
<dbReference type="AlphaFoldDB" id="A0AAW1R3A7"/>
<evidence type="ECO:0000313" key="2">
    <source>
        <dbReference type="EMBL" id="KAK9828217.1"/>
    </source>
</evidence>
<dbReference type="CDD" id="cd13214">
    <property type="entry name" value="PH-GRAM_WBP2"/>
    <property type="match status" value="1"/>
</dbReference>
<name>A0AAW1R3A7_9CHLO</name>
<gene>
    <name evidence="2" type="ORF">WJX74_003837</name>
</gene>
<dbReference type="Proteomes" id="UP001438707">
    <property type="component" value="Unassembled WGS sequence"/>
</dbReference>
<evidence type="ECO:0000313" key="3">
    <source>
        <dbReference type="Proteomes" id="UP001438707"/>
    </source>
</evidence>
<protein>
    <submittedName>
        <fullName evidence="2">Uncharacterized protein</fullName>
    </submittedName>
</protein>
<dbReference type="EMBL" id="JALJOS010000016">
    <property type="protein sequence ID" value="KAK9828217.1"/>
    <property type="molecule type" value="Genomic_DNA"/>
</dbReference>
<dbReference type="InterPro" id="IPR044852">
    <property type="entry name" value="WBP2-like"/>
</dbReference>